<gene>
    <name evidence="2" type="ORF">RclHR1_24470001</name>
</gene>
<accession>A0A2Z6QXL6</accession>
<feature type="region of interest" description="Disordered" evidence="1">
    <location>
        <begin position="54"/>
        <end position="93"/>
    </location>
</feature>
<protein>
    <submittedName>
        <fullName evidence="2">Uncharacterized protein</fullName>
    </submittedName>
</protein>
<evidence type="ECO:0000256" key="1">
    <source>
        <dbReference type="SAM" id="MobiDB-lite"/>
    </source>
</evidence>
<name>A0A2Z6QXL6_9GLOM</name>
<reference evidence="2 3" key="1">
    <citation type="submission" date="2017-11" db="EMBL/GenBank/DDBJ databases">
        <title>The genome of Rhizophagus clarus HR1 reveals common genetic basis of auxotrophy among arbuscular mycorrhizal fungi.</title>
        <authorList>
            <person name="Kobayashi Y."/>
        </authorList>
    </citation>
    <scope>NUCLEOTIDE SEQUENCE [LARGE SCALE GENOMIC DNA]</scope>
    <source>
        <strain evidence="2 3">HR1</strain>
    </source>
</reference>
<organism evidence="2 3">
    <name type="scientific">Rhizophagus clarus</name>
    <dbReference type="NCBI Taxonomy" id="94130"/>
    <lineage>
        <taxon>Eukaryota</taxon>
        <taxon>Fungi</taxon>
        <taxon>Fungi incertae sedis</taxon>
        <taxon>Mucoromycota</taxon>
        <taxon>Glomeromycotina</taxon>
        <taxon>Glomeromycetes</taxon>
        <taxon>Glomerales</taxon>
        <taxon>Glomeraceae</taxon>
        <taxon>Rhizophagus</taxon>
    </lineage>
</organism>
<dbReference type="AlphaFoldDB" id="A0A2Z6QXL6"/>
<proteinExistence type="predicted"/>
<sequence>MDNYQQKIDALLRKARAQGVARAAGTKKSFITNIVVTPKDGELKSLKDIWRNMDISDSKNPTSTIKSRKSTKDKKSNTKKSSSSNKNNREEFKHINMENIPFVGFRRNKSSFNLKKYKDTPQLNRKYTLLTDSPGSDQSSDTSPLKNVKKPAITNYFQRMGIKTGHTERTDTISPNFISPDIIRSNTISVETECTMVSSAFSENSSLTSDESGDVLMTSAVSSPMVLSDDDEEMCIKGEAAVFKVTKNTTTTHIHLPFSPKVTLDQLSGRKSDHRITPPNRNASVVGYFQKGKRQQRFTEFVTGDKLNDISPDTLRILAAAQSNGGLDRGSEMKNPFII</sequence>
<evidence type="ECO:0000313" key="3">
    <source>
        <dbReference type="Proteomes" id="UP000247702"/>
    </source>
</evidence>
<comment type="caution">
    <text evidence="2">The sequence shown here is derived from an EMBL/GenBank/DDBJ whole genome shotgun (WGS) entry which is preliminary data.</text>
</comment>
<feature type="region of interest" description="Disordered" evidence="1">
    <location>
        <begin position="125"/>
        <end position="147"/>
    </location>
</feature>
<dbReference type="Proteomes" id="UP000247702">
    <property type="component" value="Unassembled WGS sequence"/>
</dbReference>
<keyword evidence="3" id="KW-1185">Reference proteome</keyword>
<dbReference type="EMBL" id="BEXD01001610">
    <property type="protein sequence ID" value="GBB94943.1"/>
    <property type="molecule type" value="Genomic_DNA"/>
</dbReference>
<feature type="compositionally biased region" description="Polar residues" evidence="1">
    <location>
        <begin position="125"/>
        <end position="145"/>
    </location>
</feature>
<evidence type="ECO:0000313" key="2">
    <source>
        <dbReference type="EMBL" id="GBB94943.1"/>
    </source>
</evidence>